<comment type="subcellular location">
    <subcellularLocation>
        <location evidence="1">Periplasm</location>
    </subcellularLocation>
</comment>
<dbReference type="HOGENOM" id="CLU_028871_3_1_5"/>
<protein>
    <submittedName>
        <fullName evidence="5">Taurine ABC transporter, periplasmic binding protein</fullName>
    </submittedName>
</protein>
<keyword evidence="3" id="KW-0732">Signal</keyword>
<accession>C4WPK8</accession>
<dbReference type="GO" id="GO:0042918">
    <property type="term" value="P:alkanesulfonate transmembrane transport"/>
    <property type="evidence" value="ECO:0007669"/>
    <property type="project" value="TreeGrafter"/>
</dbReference>
<dbReference type="SUPFAM" id="SSF53850">
    <property type="entry name" value="Periplasmic binding protein-like II"/>
    <property type="match status" value="1"/>
</dbReference>
<organism evidence="5 6">
    <name type="scientific">Brucella intermedia LMG 3301</name>
    <dbReference type="NCBI Taxonomy" id="641118"/>
    <lineage>
        <taxon>Bacteria</taxon>
        <taxon>Pseudomonadati</taxon>
        <taxon>Pseudomonadota</taxon>
        <taxon>Alphaproteobacteria</taxon>
        <taxon>Hyphomicrobiales</taxon>
        <taxon>Brucellaceae</taxon>
        <taxon>Brucella/Ochrobactrum group</taxon>
        <taxon>Brucella</taxon>
    </lineage>
</organism>
<dbReference type="GO" id="GO:0042597">
    <property type="term" value="C:periplasmic space"/>
    <property type="evidence" value="ECO:0007669"/>
    <property type="project" value="UniProtKB-SubCell"/>
</dbReference>
<evidence type="ECO:0000256" key="1">
    <source>
        <dbReference type="ARBA" id="ARBA00004418"/>
    </source>
</evidence>
<evidence type="ECO:0000259" key="4">
    <source>
        <dbReference type="SMART" id="SM00062"/>
    </source>
</evidence>
<dbReference type="NCBIfam" id="TIGR01729">
    <property type="entry name" value="taurine_ABC_bnd"/>
    <property type="match status" value="1"/>
</dbReference>
<evidence type="ECO:0000256" key="3">
    <source>
        <dbReference type="ARBA" id="ARBA00022729"/>
    </source>
</evidence>
<dbReference type="InterPro" id="IPR010068">
    <property type="entry name" value="Peri-bd_TauA"/>
</dbReference>
<dbReference type="Gene3D" id="3.40.190.10">
    <property type="entry name" value="Periplasmic binding protein-like II"/>
    <property type="match status" value="2"/>
</dbReference>
<dbReference type="InterPro" id="IPR001638">
    <property type="entry name" value="Solute-binding_3/MltF_N"/>
</dbReference>
<dbReference type="InterPro" id="IPR015168">
    <property type="entry name" value="SsuA/THI5"/>
</dbReference>
<evidence type="ECO:0000313" key="5">
    <source>
        <dbReference type="EMBL" id="EEQ93439.1"/>
    </source>
</evidence>
<dbReference type="Proteomes" id="UP000004386">
    <property type="component" value="Unassembled WGS sequence"/>
</dbReference>
<name>C4WPK8_9HYPH</name>
<comment type="similarity">
    <text evidence="2">Belongs to the bacterial solute-binding protein SsuA/TauA family.</text>
</comment>
<sequence length="402" mass="42706">MHVRISGSTLSAVKLDLLTIPTGYKANVMTWLSFVIRTGDWRKTPTVMTKSDVVLKWKGNSMNYFNSIKRVVLFSAAAALSTSAAYAETTVVVGYQQIVGPFLTAIANGKFDAAAKEAGYKIDWRQFASGGDISTALASGNVPVGVIGSTGIAAAATRGVDLQLFWILDNIGKSEALVAREGSGIEKPEDLKGKKIGVPFVSTSHFHLLVGMDDIWKINPRDAEILNMTPPQIVAAWQRGDIDAAYVWPPALSEILKSGKEIANSEEIGAKSVPTFDGLVVDKSFASENPKFMTAFTAVLKDAYADYKANGGQWTADSDQVKGMVKLIGGNAADIPGALALLSFPTVEEQASPSWLGGGKDSGALKSVTQSAKFLVDQKQLDKALDDYSGNVNGSFAEAAAK</sequence>
<dbReference type="SMART" id="SM00062">
    <property type="entry name" value="PBPb"/>
    <property type="match status" value="1"/>
</dbReference>
<comment type="caution">
    <text evidence="5">The sequence shown here is derived from an EMBL/GenBank/DDBJ whole genome shotgun (WGS) entry which is preliminary data.</text>
</comment>
<proteinExistence type="inferred from homology"/>
<feature type="domain" description="Solute-binding protein family 3/N-terminal" evidence="4">
    <location>
        <begin position="90"/>
        <end position="314"/>
    </location>
</feature>
<reference evidence="5 6" key="1">
    <citation type="submission" date="2009-05" db="EMBL/GenBank/DDBJ databases">
        <authorList>
            <person name="Setubal J.C."/>
            <person name="Boyle S."/>
            <person name="Crasta O.R."/>
            <person name="Gillespie J.J."/>
            <person name="Kenyon R.W."/>
            <person name="Lu J."/>
            <person name="Mane S."/>
            <person name="Nagrani S."/>
            <person name="Shallom J.M."/>
            <person name="Shallom S."/>
            <person name="Shukla M."/>
            <person name="Snyder E.E."/>
            <person name="Sobral B.W."/>
            <person name="Wattam A.R."/>
            <person name="Will R."/>
            <person name="Williams K."/>
            <person name="Yoo H."/>
            <person name="Munk C."/>
            <person name="Tapia R."/>
            <person name="Green L."/>
            <person name="Rogers Y."/>
            <person name="Detter J.C."/>
            <person name="Bruce D."/>
            <person name="Brettin T.S."/>
            <person name="Tsolis R."/>
        </authorList>
    </citation>
    <scope>NUCLEOTIDE SEQUENCE [LARGE SCALE GENOMIC DNA]</scope>
    <source>
        <strain evidence="5 6">LMG 3301</strain>
    </source>
</reference>
<dbReference type="PANTHER" id="PTHR30024:SF47">
    <property type="entry name" value="TAURINE-BINDING PERIPLASMIC PROTEIN"/>
    <property type="match status" value="1"/>
</dbReference>
<evidence type="ECO:0000313" key="6">
    <source>
        <dbReference type="Proteomes" id="UP000004386"/>
    </source>
</evidence>
<gene>
    <name evidence="5" type="primary">tauA</name>
    <name evidence="5" type="ORF">OINT_2000592</name>
</gene>
<dbReference type="EMBL" id="ACQA01000002">
    <property type="protein sequence ID" value="EEQ93439.1"/>
    <property type="molecule type" value="Genomic_DNA"/>
</dbReference>
<evidence type="ECO:0000256" key="2">
    <source>
        <dbReference type="ARBA" id="ARBA00010742"/>
    </source>
</evidence>
<dbReference type="AlphaFoldDB" id="C4WPK8"/>
<dbReference type="Pfam" id="PF09084">
    <property type="entry name" value="NMT1"/>
    <property type="match status" value="1"/>
</dbReference>
<dbReference type="PANTHER" id="PTHR30024">
    <property type="entry name" value="ALIPHATIC SULFONATES-BINDING PROTEIN-RELATED"/>
    <property type="match status" value="1"/>
</dbReference>